<dbReference type="NCBIfam" id="NF038403">
    <property type="entry name" value="perm_prefix_1"/>
    <property type="match status" value="1"/>
</dbReference>
<accession>A0A5Q6S2Y8</accession>
<reference evidence="2 3" key="1">
    <citation type="submission" date="2019-09" db="EMBL/GenBank/DDBJ databases">
        <title>Mumia zhuanghuii sp. nov. isolated from the intestinal contents of plateau pika (Ochotona curzoniae) in the Qinghai-Tibet plateau of China.</title>
        <authorList>
            <person name="Tian Z."/>
        </authorList>
    </citation>
    <scope>NUCLEOTIDE SEQUENCE [LARGE SCALE GENOMIC DNA]</scope>
    <source>
        <strain evidence="3">350</strain>
    </source>
</reference>
<evidence type="ECO:0000313" key="2">
    <source>
        <dbReference type="EMBL" id="KAA1424745.1"/>
    </source>
</evidence>
<protein>
    <submittedName>
        <fullName evidence="2">Uncharacterized protein</fullName>
    </submittedName>
</protein>
<dbReference type="InterPro" id="IPR047928">
    <property type="entry name" value="Perm_prefix_1"/>
</dbReference>
<gene>
    <name evidence="2" type="ORF">FE697_002165</name>
</gene>
<dbReference type="OrthoDB" id="5187995at2"/>
<feature type="transmembrane region" description="Helical" evidence="1">
    <location>
        <begin position="185"/>
        <end position="203"/>
    </location>
</feature>
<feature type="transmembrane region" description="Helical" evidence="1">
    <location>
        <begin position="161"/>
        <end position="179"/>
    </location>
</feature>
<dbReference type="AlphaFoldDB" id="A0A5Q6S2Y8"/>
<comment type="caution">
    <text evidence="2">The sequence shown here is derived from an EMBL/GenBank/DDBJ whole genome shotgun (WGS) entry which is preliminary data.</text>
</comment>
<dbReference type="RefSeq" id="WP_149767830.1">
    <property type="nucleotide sequence ID" value="NZ_VDFQ02000001.1"/>
</dbReference>
<evidence type="ECO:0000256" key="1">
    <source>
        <dbReference type="SAM" id="Phobius"/>
    </source>
</evidence>
<dbReference type="Proteomes" id="UP000307768">
    <property type="component" value="Unassembled WGS sequence"/>
</dbReference>
<feature type="transmembrane region" description="Helical" evidence="1">
    <location>
        <begin position="249"/>
        <end position="271"/>
    </location>
</feature>
<feature type="transmembrane region" description="Helical" evidence="1">
    <location>
        <begin position="94"/>
        <end position="119"/>
    </location>
</feature>
<keyword evidence="1" id="KW-0812">Transmembrane</keyword>
<name>A0A5Q6S2Y8_9ACTN</name>
<keyword evidence="1" id="KW-0472">Membrane</keyword>
<dbReference type="InterPro" id="IPR036259">
    <property type="entry name" value="MFS_trans_sf"/>
</dbReference>
<sequence length="284" mass="29503">MGTLTETEDGTTDSVATGSPIDAYVVALGVTLRRRGDRDDILAETADHLWLTAERLVSTGVAPLDAERAAVERFGDPEVLARVWATVPSRHRPLLAAPAAVSGLVGAAALAASTAVYQLRAMTGGWDQSEYLTWSSVAGVALLLACAPLLSLLADADRRGLGVRFAVGAAAVALAATWFVGGLGWAWPVPGLLVSGVAVLAVRRWRDQRVGLGLVAAAWPLGTLAYVVGDALHLGPVDYTYLQPILPPVVGFWIGATLMVAGVVAVARTLLAVRSTDRATPTPA</sequence>
<organism evidence="2 3">
    <name type="scientific">Mumia zhuanghuii</name>
    <dbReference type="NCBI Taxonomy" id="2585211"/>
    <lineage>
        <taxon>Bacteria</taxon>
        <taxon>Bacillati</taxon>
        <taxon>Actinomycetota</taxon>
        <taxon>Actinomycetes</taxon>
        <taxon>Propionibacteriales</taxon>
        <taxon>Nocardioidaceae</taxon>
        <taxon>Mumia</taxon>
    </lineage>
</organism>
<dbReference type="EMBL" id="VDFQ02000001">
    <property type="protein sequence ID" value="KAA1424745.1"/>
    <property type="molecule type" value="Genomic_DNA"/>
</dbReference>
<evidence type="ECO:0000313" key="3">
    <source>
        <dbReference type="Proteomes" id="UP000307768"/>
    </source>
</evidence>
<dbReference type="SUPFAM" id="SSF103473">
    <property type="entry name" value="MFS general substrate transporter"/>
    <property type="match status" value="1"/>
</dbReference>
<feature type="transmembrane region" description="Helical" evidence="1">
    <location>
        <begin position="131"/>
        <end position="154"/>
    </location>
</feature>
<keyword evidence="1" id="KW-1133">Transmembrane helix</keyword>
<proteinExistence type="predicted"/>
<feature type="transmembrane region" description="Helical" evidence="1">
    <location>
        <begin position="210"/>
        <end position="229"/>
    </location>
</feature>